<name>A0A7Y0QFR4_CELFI</name>
<comment type="subcellular location">
    <subcellularLocation>
        <location evidence="1">Membrane</location>
        <topology evidence="1">Multi-pass membrane protein</topology>
    </subcellularLocation>
</comment>
<dbReference type="InterPro" id="IPR019109">
    <property type="entry name" value="MamF_MmsF"/>
</dbReference>
<feature type="transmembrane region" description="Helical" evidence="6">
    <location>
        <begin position="226"/>
        <end position="243"/>
    </location>
</feature>
<feature type="transmembrane region" description="Helical" evidence="6">
    <location>
        <begin position="199"/>
        <end position="220"/>
    </location>
</feature>
<comment type="caution">
    <text evidence="7">The sequence shown here is derived from an EMBL/GenBank/DDBJ whole genome shotgun (WGS) entry which is preliminary data.</text>
</comment>
<proteinExistence type="predicted"/>
<feature type="transmembrane region" description="Helical" evidence="6">
    <location>
        <begin position="7"/>
        <end position="29"/>
    </location>
</feature>
<dbReference type="Pfam" id="PF09685">
    <property type="entry name" value="MamF_MmsF"/>
    <property type="match status" value="1"/>
</dbReference>
<evidence type="ECO:0000313" key="7">
    <source>
        <dbReference type="EMBL" id="NMR19321.1"/>
    </source>
</evidence>
<evidence type="ECO:0000256" key="2">
    <source>
        <dbReference type="ARBA" id="ARBA00022692"/>
    </source>
</evidence>
<keyword evidence="2 6" id="KW-0812">Transmembrane</keyword>
<organism evidence="7 8">
    <name type="scientific">Cellulomonas fimi</name>
    <dbReference type="NCBI Taxonomy" id="1708"/>
    <lineage>
        <taxon>Bacteria</taxon>
        <taxon>Bacillati</taxon>
        <taxon>Actinomycetota</taxon>
        <taxon>Actinomycetes</taxon>
        <taxon>Micrococcales</taxon>
        <taxon>Cellulomonadaceae</taxon>
        <taxon>Cellulomonas</taxon>
    </lineage>
</organism>
<evidence type="ECO:0000256" key="1">
    <source>
        <dbReference type="ARBA" id="ARBA00004141"/>
    </source>
</evidence>
<evidence type="ECO:0000256" key="5">
    <source>
        <dbReference type="SAM" id="MobiDB-lite"/>
    </source>
</evidence>
<evidence type="ECO:0000256" key="4">
    <source>
        <dbReference type="ARBA" id="ARBA00023136"/>
    </source>
</evidence>
<keyword evidence="4 6" id="KW-0472">Membrane</keyword>
<protein>
    <submittedName>
        <fullName evidence="7">DUF4870 domain-containing protein</fullName>
    </submittedName>
</protein>
<dbReference type="EMBL" id="JABCJJ010000003">
    <property type="protein sequence ID" value="NMR19321.1"/>
    <property type="molecule type" value="Genomic_DNA"/>
</dbReference>
<feature type="transmembrane region" description="Helical" evidence="6">
    <location>
        <begin position="163"/>
        <end position="184"/>
    </location>
</feature>
<dbReference type="Proteomes" id="UP000562124">
    <property type="component" value="Unassembled WGS sequence"/>
</dbReference>
<reference evidence="7 8" key="1">
    <citation type="submission" date="2020-04" db="EMBL/GenBank/DDBJ databases">
        <title>Sequencing and Assembly of C. fimi.</title>
        <authorList>
            <person name="Ramsey A.R."/>
        </authorList>
    </citation>
    <scope>NUCLEOTIDE SEQUENCE [LARGE SCALE GENOMIC DNA]</scope>
    <source>
        <strain evidence="7 8">SB</strain>
    </source>
</reference>
<dbReference type="AlphaFoldDB" id="A0A7Y0QFR4"/>
<feature type="compositionally biased region" description="Pro residues" evidence="5">
    <location>
        <begin position="70"/>
        <end position="86"/>
    </location>
</feature>
<sequence>MRRRWAGLAHLGGILGLPNFTLVLLIGYIGPHVLGRVVPFVELLVPVHVGADQVTTTPPEGSPDDRPADSPEPAPGSGATPPPPPSAQSYGGSTPPPPPTHDYGAPQGAYPPPPSQGAYPPPAQGAYPPPGQGAYPPPQGAYPPPAYGVGAPLSDSDQRMWSLLSHLGTLLVGFIAPLIVWLVFRERGAFVEDQSKESLNFQITMTIVGIVIGIVSVITLGIGTVLYFPFGVLVLIFVIIAAVRSSSGERYRYPLTYRFIK</sequence>
<keyword evidence="3 6" id="KW-1133">Transmembrane helix</keyword>
<evidence type="ECO:0000313" key="8">
    <source>
        <dbReference type="Proteomes" id="UP000562124"/>
    </source>
</evidence>
<feature type="compositionally biased region" description="Pro residues" evidence="5">
    <location>
        <begin position="109"/>
        <end position="146"/>
    </location>
</feature>
<dbReference type="RefSeq" id="WP_169323526.1">
    <property type="nucleotide sequence ID" value="NZ_JABCJJ010000003.1"/>
</dbReference>
<accession>A0A7Y0QFR4</accession>
<evidence type="ECO:0000256" key="3">
    <source>
        <dbReference type="ARBA" id="ARBA00022989"/>
    </source>
</evidence>
<gene>
    <name evidence="7" type="ORF">HIR71_03660</name>
</gene>
<keyword evidence="8" id="KW-1185">Reference proteome</keyword>
<evidence type="ECO:0000256" key="6">
    <source>
        <dbReference type="SAM" id="Phobius"/>
    </source>
</evidence>
<feature type="region of interest" description="Disordered" evidence="5">
    <location>
        <begin position="52"/>
        <end position="149"/>
    </location>
</feature>